<dbReference type="EMBL" id="QQBB01000007">
    <property type="protein sequence ID" value="RDI57279.1"/>
    <property type="molecule type" value="Genomic_DNA"/>
</dbReference>
<keyword evidence="2" id="KW-0175">Coiled coil</keyword>
<dbReference type="SUPFAM" id="SSF103088">
    <property type="entry name" value="OmpA-like"/>
    <property type="match status" value="1"/>
</dbReference>
<dbReference type="InterPro" id="IPR050330">
    <property type="entry name" value="Bact_OuterMem_StrucFunc"/>
</dbReference>
<protein>
    <submittedName>
        <fullName evidence="5">Chemotaxis protein MotB</fullName>
    </submittedName>
</protein>
<feature type="transmembrane region" description="Helical" evidence="3">
    <location>
        <begin position="21"/>
        <end position="49"/>
    </location>
</feature>
<sequence>MPMSSTGGRGRRGRQGQLNYWPGFVDALSTLLLAIVFLISVFMVGQFFLSRELSSRDTVLDRLNRQISELTDLLSLERSSRRSVQDNLNALQTTLQAAEADRARLQALVDSGGAAQERANELNTALDAQRQTATRAMSQVEILNQQIAAMRQQLAALEEALAASETRDKESQARIADLGSRLNIALAQRVQELARYRSDFFGRLRQILGNRQDVRIVGDRFVFQSEVLFPAGQAVLRPEASGEIDRIASALIEVEKEVPPDIPWVVRVDGHTDARPIATSQFPSNWALSSARAIAVVQALIARGVQPRHLVAAGFGEFQPLDPGTSEEAYARNRRIELKLTER</sequence>
<evidence type="ECO:0000256" key="3">
    <source>
        <dbReference type="SAM" id="Phobius"/>
    </source>
</evidence>
<dbReference type="PANTHER" id="PTHR30329">
    <property type="entry name" value="STATOR ELEMENT OF FLAGELLAR MOTOR COMPLEX"/>
    <property type="match status" value="1"/>
</dbReference>
<organism evidence="5 6">
    <name type="scientific">Microvirga subterranea</name>
    <dbReference type="NCBI Taxonomy" id="186651"/>
    <lineage>
        <taxon>Bacteria</taxon>
        <taxon>Pseudomonadati</taxon>
        <taxon>Pseudomonadota</taxon>
        <taxon>Alphaproteobacteria</taxon>
        <taxon>Hyphomicrobiales</taxon>
        <taxon>Methylobacteriaceae</taxon>
        <taxon>Microvirga</taxon>
    </lineage>
</organism>
<dbReference type="InterPro" id="IPR006665">
    <property type="entry name" value="OmpA-like"/>
</dbReference>
<keyword evidence="1 3" id="KW-0472">Membrane</keyword>
<dbReference type="InterPro" id="IPR036737">
    <property type="entry name" value="OmpA-like_sf"/>
</dbReference>
<dbReference type="Gene3D" id="3.30.1330.60">
    <property type="entry name" value="OmpA-like domain"/>
    <property type="match status" value="1"/>
</dbReference>
<evidence type="ECO:0000256" key="2">
    <source>
        <dbReference type="SAM" id="Coils"/>
    </source>
</evidence>
<dbReference type="NCBIfam" id="NF006545">
    <property type="entry name" value="PRK09039.1-4"/>
    <property type="match status" value="1"/>
</dbReference>
<evidence type="ECO:0000313" key="6">
    <source>
        <dbReference type="Proteomes" id="UP000254925"/>
    </source>
</evidence>
<gene>
    <name evidence="5" type="ORF">DES45_107196</name>
</gene>
<evidence type="ECO:0000256" key="1">
    <source>
        <dbReference type="PROSITE-ProRule" id="PRU00473"/>
    </source>
</evidence>
<proteinExistence type="predicted"/>
<feature type="domain" description="OmpA-like" evidence="4">
    <location>
        <begin position="217"/>
        <end position="343"/>
    </location>
</feature>
<dbReference type="Proteomes" id="UP000254925">
    <property type="component" value="Unassembled WGS sequence"/>
</dbReference>
<dbReference type="NCBIfam" id="NF006543">
    <property type="entry name" value="PRK09039.1-2"/>
    <property type="match status" value="1"/>
</dbReference>
<evidence type="ECO:0000313" key="5">
    <source>
        <dbReference type="EMBL" id="RDI57279.1"/>
    </source>
</evidence>
<dbReference type="NCBIfam" id="NF006544">
    <property type="entry name" value="PRK09039.1-3"/>
    <property type="match status" value="1"/>
</dbReference>
<dbReference type="GO" id="GO:0016020">
    <property type="term" value="C:membrane"/>
    <property type="evidence" value="ECO:0007669"/>
    <property type="project" value="UniProtKB-UniRule"/>
</dbReference>
<dbReference type="PROSITE" id="PS51123">
    <property type="entry name" value="OMPA_2"/>
    <property type="match status" value="1"/>
</dbReference>
<reference evidence="5 6" key="1">
    <citation type="submission" date="2018-07" db="EMBL/GenBank/DDBJ databases">
        <title>Genomic Encyclopedia of Type Strains, Phase IV (KMG-IV): sequencing the most valuable type-strain genomes for metagenomic binning, comparative biology and taxonomic classification.</title>
        <authorList>
            <person name="Goeker M."/>
        </authorList>
    </citation>
    <scope>NUCLEOTIDE SEQUENCE [LARGE SCALE GENOMIC DNA]</scope>
    <source>
        <strain evidence="5 6">DSM 14364</strain>
    </source>
</reference>
<feature type="coiled-coil region" evidence="2">
    <location>
        <begin position="60"/>
        <end position="167"/>
    </location>
</feature>
<keyword evidence="3" id="KW-1133">Transmembrane helix</keyword>
<dbReference type="PANTHER" id="PTHR30329:SF21">
    <property type="entry name" value="LIPOPROTEIN YIAD-RELATED"/>
    <property type="match status" value="1"/>
</dbReference>
<keyword evidence="6" id="KW-1185">Reference proteome</keyword>
<dbReference type="CDD" id="cd07185">
    <property type="entry name" value="OmpA_C-like"/>
    <property type="match status" value="1"/>
</dbReference>
<accession>A0A370HHQ8</accession>
<dbReference type="Gene3D" id="1.10.287.1490">
    <property type="match status" value="1"/>
</dbReference>
<dbReference type="AlphaFoldDB" id="A0A370HHQ8"/>
<evidence type="ECO:0000259" key="4">
    <source>
        <dbReference type="PROSITE" id="PS51123"/>
    </source>
</evidence>
<dbReference type="Pfam" id="PF00691">
    <property type="entry name" value="OmpA"/>
    <property type="match status" value="1"/>
</dbReference>
<comment type="caution">
    <text evidence="5">The sequence shown here is derived from an EMBL/GenBank/DDBJ whole genome shotgun (WGS) entry which is preliminary data.</text>
</comment>
<keyword evidence="3" id="KW-0812">Transmembrane</keyword>
<name>A0A370HHQ8_9HYPH</name>